<evidence type="ECO:0000313" key="2">
    <source>
        <dbReference type="EMBL" id="RNA08165.1"/>
    </source>
</evidence>
<keyword evidence="3" id="KW-1185">Reference proteome</keyword>
<keyword evidence="1" id="KW-0812">Transmembrane</keyword>
<gene>
    <name evidence="2" type="ORF">BpHYR1_045495</name>
</gene>
<dbReference type="EMBL" id="REGN01006835">
    <property type="protein sequence ID" value="RNA08165.1"/>
    <property type="molecule type" value="Genomic_DNA"/>
</dbReference>
<name>A0A3M7QB32_BRAPC</name>
<proteinExistence type="predicted"/>
<evidence type="ECO:0000256" key="1">
    <source>
        <dbReference type="SAM" id="Phobius"/>
    </source>
</evidence>
<sequence>MSEHLLQSPLAFFSQYSFLNTCMGTFMSSSSSSRLPLVFLAPSALLVMVVCSLAFRAVRCFSSSLSFSVLASSHLPSSMSLWSGLNLESVGATPSSGSFSCTVNSMTNILGLMVDYVHFSHIVYPQFSHNDVPDKCSYFSVGVVMTGFFKLQMSGTQRDHLQVLTAELARNSQFLIQLPVFDTFCVHGHAGRMMADLFTQGPPAQVVDPVEFVGLAQQRVKWLVRSIGCGAIRGDGECSNIGHLFPLILACSCLVKQL</sequence>
<comment type="caution">
    <text evidence="2">The sequence shown here is derived from an EMBL/GenBank/DDBJ whole genome shotgun (WGS) entry which is preliminary data.</text>
</comment>
<accession>A0A3M7QB32</accession>
<keyword evidence="1" id="KW-0472">Membrane</keyword>
<protein>
    <submittedName>
        <fullName evidence="2">Uncharacterized protein</fullName>
    </submittedName>
</protein>
<reference evidence="2 3" key="1">
    <citation type="journal article" date="2018" name="Sci. Rep.">
        <title>Genomic signatures of local adaptation to the degree of environmental predictability in rotifers.</title>
        <authorList>
            <person name="Franch-Gras L."/>
            <person name="Hahn C."/>
            <person name="Garcia-Roger E.M."/>
            <person name="Carmona M.J."/>
            <person name="Serra M."/>
            <person name="Gomez A."/>
        </authorList>
    </citation>
    <scope>NUCLEOTIDE SEQUENCE [LARGE SCALE GENOMIC DNA]</scope>
    <source>
        <strain evidence="2">HYR1</strain>
    </source>
</reference>
<organism evidence="2 3">
    <name type="scientific">Brachionus plicatilis</name>
    <name type="common">Marine rotifer</name>
    <name type="synonym">Brachionus muelleri</name>
    <dbReference type="NCBI Taxonomy" id="10195"/>
    <lineage>
        <taxon>Eukaryota</taxon>
        <taxon>Metazoa</taxon>
        <taxon>Spiralia</taxon>
        <taxon>Gnathifera</taxon>
        <taxon>Rotifera</taxon>
        <taxon>Eurotatoria</taxon>
        <taxon>Monogononta</taxon>
        <taxon>Pseudotrocha</taxon>
        <taxon>Ploima</taxon>
        <taxon>Brachionidae</taxon>
        <taxon>Brachionus</taxon>
    </lineage>
</organism>
<feature type="transmembrane region" description="Helical" evidence="1">
    <location>
        <begin position="37"/>
        <end position="58"/>
    </location>
</feature>
<dbReference type="AlphaFoldDB" id="A0A3M7QB32"/>
<keyword evidence="1" id="KW-1133">Transmembrane helix</keyword>
<dbReference type="Proteomes" id="UP000276133">
    <property type="component" value="Unassembled WGS sequence"/>
</dbReference>
<evidence type="ECO:0000313" key="3">
    <source>
        <dbReference type="Proteomes" id="UP000276133"/>
    </source>
</evidence>